<dbReference type="AlphaFoldDB" id="A0A1M6N3U4"/>
<dbReference type="SUPFAM" id="SSF55331">
    <property type="entry name" value="Tautomerase/MIF"/>
    <property type="match status" value="1"/>
</dbReference>
<protein>
    <recommendedName>
        <fullName evidence="3">DUF1904 domain-containing protein</fullName>
    </recommendedName>
</protein>
<dbReference type="EMBL" id="FRAJ01000005">
    <property type="protein sequence ID" value="SHJ90358.1"/>
    <property type="molecule type" value="Genomic_DNA"/>
</dbReference>
<evidence type="ECO:0000313" key="1">
    <source>
        <dbReference type="EMBL" id="SHJ90358.1"/>
    </source>
</evidence>
<keyword evidence="2" id="KW-1185">Reference proteome</keyword>
<dbReference type="Pfam" id="PF08921">
    <property type="entry name" value="DUF1904"/>
    <property type="match status" value="1"/>
</dbReference>
<sequence>MPQLKIRGIEAEKIKRISKELIDELTEVVGCPRDYFTIECFNTTSIFDGEIVQTYPFIEVAWFDRGQEVQDKVAKIITKYIHSLNIESLDIAFTVFNKNSYYENGEHF</sequence>
<dbReference type="InterPro" id="IPR014347">
    <property type="entry name" value="Tautomerase/MIF_sf"/>
</dbReference>
<evidence type="ECO:0008006" key="3">
    <source>
        <dbReference type="Google" id="ProtNLM"/>
    </source>
</evidence>
<dbReference type="STRING" id="1121266.SAMN02745883_00785"/>
<organism evidence="1 2">
    <name type="scientific">Caminicella sporogenes DSM 14501</name>
    <dbReference type="NCBI Taxonomy" id="1121266"/>
    <lineage>
        <taxon>Bacteria</taxon>
        <taxon>Bacillati</taxon>
        <taxon>Bacillota</taxon>
        <taxon>Clostridia</taxon>
        <taxon>Peptostreptococcales</taxon>
        <taxon>Caminicellaceae</taxon>
        <taxon>Caminicella</taxon>
    </lineage>
</organism>
<dbReference type="InterPro" id="IPR015017">
    <property type="entry name" value="DUF1904"/>
</dbReference>
<dbReference type="Gene3D" id="3.30.429.10">
    <property type="entry name" value="Macrophage Migration Inhibitory Factor"/>
    <property type="match status" value="1"/>
</dbReference>
<accession>A0A1M6N3U4</accession>
<evidence type="ECO:0000313" key="2">
    <source>
        <dbReference type="Proteomes" id="UP000184082"/>
    </source>
</evidence>
<name>A0A1M6N3U4_9FIRM</name>
<reference evidence="1 2" key="1">
    <citation type="submission" date="2016-11" db="EMBL/GenBank/DDBJ databases">
        <authorList>
            <person name="Jaros S."/>
            <person name="Januszkiewicz K."/>
            <person name="Wedrychowicz H."/>
        </authorList>
    </citation>
    <scope>NUCLEOTIDE SEQUENCE [LARGE SCALE GENOMIC DNA]</scope>
    <source>
        <strain evidence="1 2">DSM 14501</strain>
    </source>
</reference>
<dbReference type="RefSeq" id="WP_072966069.1">
    <property type="nucleotide sequence ID" value="NZ_FRAJ01000005.1"/>
</dbReference>
<gene>
    <name evidence="1" type="ORF">SAMN02745883_00785</name>
</gene>
<proteinExistence type="predicted"/>
<dbReference type="Proteomes" id="UP000184082">
    <property type="component" value="Unassembled WGS sequence"/>
</dbReference>